<proteinExistence type="predicted"/>
<keyword evidence="2" id="KW-1185">Reference proteome</keyword>
<accession>A0A068NWE8</accession>
<dbReference type="KEGG" id="fgi:OP10G_4319"/>
<name>A0A068NWE8_FIMGI</name>
<gene>
    <name evidence="1" type="ORF">OP10G_4319</name>
</gene>
<dbReference type="SUPFAM" id="SSF48208">
    <property type="entry name" value="Six-hairpin glycosidases"/>
    <property type="match status" value="1"/>
</dbReference>
<reference evidence="1 2" key="1">
    <citation type="journal article" date="2014" name="PLoS ONE">
        <title>The first complete genome sequence of the class fimbriimonadia in the phylum armatimonadetes.</title>
        <authorList>
            <person name="Hu Z.Y."/>
            <person name="Wang Y.Z."/>
            <person name="Im W.T."/>
            <person name="Wang S.Y."/>
            <person name="Zhao G.P."/>
            <person name="Zheng H.J."/>
            <person name="Quan Z.X."/>
        </authorList>
    </citation>
    <scope>NUCLEOTIDE SEQUENCE [LARGE SCALE GENOMIC DNA]</scope>
    <source>
        <strain evidence="1">Gsoil 348</strain>
    </source>
</reference>
<dbReference type="InterPro" id="IPR008928">
    <property type="entry name" value="6-hairpin_glycosidase_sf"/>
</dbReference>
<dbReference type="GO" id="GO:0005975">
    <property type="term" value="P:carbohydrate metabolic process"/>
    <property type="evidence" value="ECO:0007669"/>
    <property type="project" value="InterPro"/>
</dbReference>
<dbReference type="Proteomes" id="UP000027982">
    <property type="component" value="Chromosome"/>
</dbReference>
<dbReference type="HOGENOM" id="CLU_409837_0_0_0"/>
<organism evidence="1 2">
    <name type="scientific">Fimbriimonas ginsengisoli Gsoil 348</name>
    <dbReference type="NCBI Taxonomy" id="661478"/>
    <lineage>
        <taxon>Bacteria</taxon>
        <taxon>Bacillati</taxon>
        <taxon>Armatimonadota</taxon>
        <taxon>Fimbriimonadia</taxon>
        <taxon>Fimbriimonadales</taxon>
        <taxon>Fimbriimonadaceae</taxon>
        <taxon>Fimbriimonas</taxon>
    </lineage>
</organism>
<dbReference type="eggNOG" id="COG1331">
    <property type="taxonomic scope" value="Bacteria"/>
</dbReference>
<evidence type="ECO:0000313" key="1">
    <source>
        <dbReference type="EMBL" id="AIE87687.1"/>
    </source>
</evidence>
<protein>
    <submittedName>
        <fullName evidence="1">Uncharacterized protein</fullName>
    </submittedName>
</protein>
<sequence length="732" mass="80651">MPDVAVSREQVRFLVCDYEGSKLQRTTEVAPRPSAVGGAFWSCERRGSSDSFQVTFRLVKGAAKAAGVAVAFDFARWTPKNYVIVPAAIYNGNRLHALGDGYMPAYPRSMFFNPNLPVTMSNNPRLELKPGKSSLIELQTGNASIPAVAYYSPNQKKGFILLCEQKSRFGNNGLRIEENAVQDRISFIVSAPGVRERAAEFGGFRPSGDVGADWKAGDELTLKFKSYSFPAKGIPDLLNKLLSVRKALTGPNQPRNLVPMSKMAETIAPRFKKRWQEAPVGGYYLPENSPDFQLGWVSGFMQTPMLALGDPLERAHVERQLDFVVAKLQGKSGLFYGGITAKGLIRADRSLDGRPFVLTRKNADALVMFFKFFQILIAQGHRNEIKPEWEQSARRLAAAFESMWRKRGEFGQYLDPETGEIAVFNSTSGALFPAGLAMAGKYFNNPEYLRVAKESANFYYRRDVVGRGFTGGHCADISQDPDSESSFGFLESLMALCWATGDSGWLRKARDEAALAASWVLSYDYIFPPQSDIARLGGHMAGAVWASAQNKHAAPGICTSSGDYLFKLFRATGDRRYAELLRDIQHAQVEATDMPGHPTCHTGFGASMERIQPTDAEGKGAVGNFIQTQNAWCELDGLMMAIEIPGIYLRTDSGDLFVFDHVIAKVVKHAARGITLQLSNPTDYDAKVSVFAESRGQAKHPLGYTNYLRWPKVAVPAKSTAVVTIWTDGSVH</sequence>
<evidence type="ECO:0000313" key="2">
    <source>
        <dbReference type="Proteomes" id="UP000027982"/>
    </source>
</evidence>
<dbReference type="EMBL" id="CP007139">
    <property type="protein sequence ID" value="AIE87687.1"/>
    <property type="molecule type" value="Genomic_DNA"/>
</dbReference>
<dbReference type="AlphaFoldDB" id="A0A068NWE8"/>